<evidence type="ECO:0000256" key="12">
    <source>
        <dbReference type="ARBA" id="ARBA00022842"/>
    </source>
</evidence>
<dbReference type="AlphaFoldDB" id="A0A7S3B9L4"/>
<organism evidence="19">
    <name type="scientific">Prasinoderma singulare</name>
    <dbReference type="NCBI Taxonomy" id="676789"/>
    <lineage>
        <taxon>Eukaryota</taxon>
        <taxon>Viridiplantae</taxon>
        <taxon>Prasinodermophyta</taxon>
        <taxon>Prasinodermophyceae</taxon>
        <taxon>Prasinodermales</taxon>
        <taxon>Prasinodermaceae</taxon>
        <taxon>Prasinoderma</taxon>
    </lineage>
</organism>
<accession>A0A7S3B9L4</accession>
<proteinExistence type="inferred from homology"/>
<gene>
    <name evidence="19" type="ORF">PSIN1315_LOCUS2355</name>
</gene>
<sequence>MEAHRVLLSALPPVRWAAAYGSAVFAQPRAGAAKMVDYLLAVDDTRAWHAANLRRNASHYAGAPRVLGGGAAAALAERIGAGVHFNTAVPFAGGVVKYGVVATSRLREDLERWCDLYAAGRLQKPTLALRGGEDGRLCAARWANERAALAAALLLLPRRGASEREMLEAIVGLSYGGDVRMAVGAEAEGKVGAIAEGSREPMREMYAPHLAALQEAGLLSLTADAEAEDACGVERDVSVAAEAALAAQLPPSFKRSFAEGGAGALRDALAATVRASSARAAVAGVCTAGLAKGSAYVMAKLKKGILKP</sequence>
<dbReference type="PANTHER" id="PTHR13619">
    <property type="entry name" value="PHOSPHATIDATE CYTIDYLYLTRANSFERASE, MITOCHONDRIAL"/>
    <property type="match status" value="1"/>
</dbReference>
<evidence type="ECO:0000256" key="8">
    <source>
        <dbReference type="ARBA" id="ARBA00022516"/>
    </source>
</evidence>
<keyword evidence="11" id="KW-0999">Mitochondrion inner membrane</keyword>
<comment type="pathway">
    <text evidence="4">Lipid metabolism.</text>
</comment>
<evidence type="ECO:0000256" key="9">
    <source>
        <dbReference type="ARBA" id="ARBA00022679"/>
    </source>
</evidence>
<keyword evidence="15" id="KW-0472">Membrane</keyword>
<evidence type="ECO:0000313" key="19">
    <source>
        <dbReference type="EMBL" id="CAE0129088.1"/>
    </source>
</evidence>
<evidence type="ECO:0000256" key="10">
    <source>
        <dbReference type="ARBA" id="ARBA00022695"/>
    </source>
</evidence>
<keyword evidence="17" id="KW-1208">Phospholipid metabolism</keyword>
<evidence type="ECO:0000256" key="11">
    <source>
        <dbReference type="ARBA" id="ARBA00022792"/>
    </source>
</evidence>
<dbReference type="GO" id="GO:0005743">
    <property type="term" value="C:mitochondrial inner membrane"/>
    <property type="evidence" value="ECO:0007669"/>
    <property type="project" value="UniProtKB-SubCell"/>
</dbReference>
<dbReference type="GO" id="GO:0032049">
    <property type="term" value="P:cardiolipin biosynthetic process"/>
    <property type="evidence" value="ECO:0007669"/>
    <property type="project" value="InterPro"/>
</dbReference>
<evidence type="ECO:0000256" key="2">
    <source>
        <dbReference type="ARBA" id="ARBA00004443"/>
    </source>
</evidence>
<reference evidence="19" key="1">
    <citation type="submission" date="2021-01" db="EMBL/GenBank/DDBJ databases">
        <authorList>
            <person name="Corre E."/>
            <person name="Pelletier E."/>
            <person name="Niang G."/>
            <person name="Scheremetjew M."/>
            <person name="Finn R."/>
            <person name="Kale V."/>
            <person name="Holt S."/>
            <person name="Cochrane G."/>
            <person name="Meng A."/>
            <person name="Brown T."/>
            <person name="Cohen L."/>
        </authorList>
    </citation>
    <scope>NUCLEOTIDE SEQUENCE</scope>
    <source>
        <strain evidence="19">RCC927</strain>
    </source>
</reference>
<dbReference type="EC" id="2.7.7.41" evidence="6"/>
<dbReference type="GO" id="GO:0004605">
    <property type="term" value="F:phosphatidate cytidylyltransferase activity"/>
    <property type="evidence" value="ECO:0007669"/>
    <property type="project" value="UniProtKB-EC"/>
</dbReference>
<evidence type="ECO:0000256" key="18">
    <source>
        <dbReference type="ARBA" id="ARBA00029893"/>
    </source>
</evidence>
<evidence type="ECO:0000256" key="4">
    <source>
        <dbReference type="ARBA" id="ARBA00005189"/>
    </source>
</evidence>
<dbReference type="GO" id="GO:0016024">
    <property type="term" value="P:CDP-diacylglycerol biosynthetic process"/>
    <property type="evidence" value="ECO:0007669"/>
    <property type="project" value="UniProtKB-UniPathway"/>
</dbReference>
<evidence type="ECO:0000256" key="14">
    <source>
        <dbReference type="ARBA" id="ARBA00023128"/>
    </source>
</evidence>
<comment type="subcellular location">
    <subcellularLocation>
        <location evidence="2">Mitochondrion inner membrane</location>
        <topology evidence="2">Peripheral membrane protein</topology>
        <orientation evidence="2">Matrix side</orientation>
    </subcellularLocation>
</comment>
<dbReference type="InterPro" id="IPR015222">
    <property type="entry name" value="Tam41"/>
</dbReference>
<evidence type="ECO:0000256" key="15">
    <source>
        <dbReference type="ARBA" id="ARBA00023136"/>
    </source>
</evidence>
<evidence type="ECO:0000256" key="17">
    <source>
        <dbReference type="ARBA" id="ARBA00023264"/>
    </source>
</evidence>
<dbReference type="EMBL" id="HBHY01003593">
    <property type="protein sequence ID" value="CAE0129088.1"/>
    <property type="molecule type" value="Transcribed_RNA"/>
</dbReference>
<evidence type="ECO:0000256" key="16">
    <source>
        <dbReference type="ARBA" id="ARBA00023209"/>
    </source>
</evidence>
<evidence type="ECO:0000256" key="5">
    <source>
        <dbReference type="ARBA" id="ARBA00005458"/>
    </source>
</evidence>
<keyword evidence="12" id="KW-0460">Magnesium</keyword>
<dbReference type="PANTHER" id="PTHR13619:SF0">
    <property type="entry name" value="PHOSPHATIDATE CYTIDYLYLTRANSFERASE, MITOCHONDRIAL"/>
    <property type="match status" value="1"/>
</dbReference>
<keyword evidence="16" id="KW-0594">Phospholipid biosynthesis</keyword>
<evidence type="ECO:0000256" key="7">
    <source>
        <dbReference type="ARBA" id="ARBA00018337"/>
    </source>
</evidence>
<evidence type="ECO:0000256" key="13">
    <source>
        <dbReference type="ARBA" id="ARBA00023098"/>
    </source>
</evidence>
<evidence type="ECO:0000256" key="3">
    <source>
        <dbReference type="ARBA" id="ARBA00005119"/>
    </source>
</evidence>
<protein>
    <recommendedName>
        <fullName evidence="7">Phosphatidate cytidylyltransferase, mitochondrial</fullName>
        <ecNumber evidence="6">2.7.7.41</ecNumber>
    </recommendedName>
    <alternativeName>
        <fullName evidence="18">CDP-diacylglycerol synthase</fullName>
    </alternativeName>
</protein>
<dbReference type="UniPathway" id="UPA00557">
    <property type="reaction ID" value="UER00614"/>
</dbReference>
<comment type="pathway">
    <text evidence="3">Phospholipid metabolism; CDP-diacylglycerol biosynthesis; CDP-diacylglycerol from sn-glycerol 3-phosphate: step 3/3.</text>
</comment>
<keyword evidence="9" id="KW-0808">Transferase</keyword>
<keyword evidence="13" id="KW-0443">Lipid metabolism</keyword>
<name>A0A7S3B9L4_9VIRI</name>
<evidence type="ECO:0000256" key="1">
    <source>
        <dbReference type="ARBA" id="ARBA00001946"/>
    </source>
</evidence>
<keyword evidence="8" id="KW-0444">Lipid biosynthesis</keyword>
<comment type="cofactor">
    <cofactor evidence="1">
        <name>Mg(2+)</name>
        <dbReference type="ChEBI" id="CHEBI:18420"/>
    </cofactor>
</comment>
<comment type="similarity">
    <text evidence="5">Belongs to the TAM41 family.</text>
</comment>
<keyword evidence="10" id="KW-0548">Nucleotidyltransferase</keyword>
<keyword evidence="14" id="KW-0496">Mitochondrion</keyword>
<evidence type="ECO:0000256" key="6">
    <source>
        <dbReference type="ARBA" id="ARBA00012487"/>
    </source>
</evidence>
<dbReference type="Pfam" id="PF09139">
    <property type="entry name" value="Tam41_Mmp37"/>
    <property type="match status" value="1"/>
</dbReference>